<dbReference type="PANTHER" id="PTHR39183">
    <property type="entry name" value="SPORE COAT PROTEIN F-LIKE PROTEIN YHCQ"/>
    <property type="match status" value="1"/>
</dbReference>
<dbReference type="PANTHER" id="PTHR39183:SF1">
    <property type="entry name" value="SPORE COAT PROTEIN F-LIKE PROTEIN YHCQ"/>
    <property type="match status" value="1"/>
</dbReference>
<keyword evidence="5" id="KW-0167">Capsid protein</keyword>
<sequence>MPFGAHETMEVHECLMEKVNMLNQFNFYLKQAKNPRLVDMIIRHQQEEIRSYNEVLAYTHDYNRFSPISPNTNIRGIEPQQIHYGVQNPPPFQPESSLNQLGDKEVAIGMLLCHKNAARNSMWATLETADPNLRKLLLNCAVNCSNQAFEVFLFMNQNGMYQVPEMNSDTAKTLLHSYVPTGKELENTYFGHQSQNTAFSGQAKTGQGNYNFTGSNQGMEFNVNSPQSALYGGNQEAGRQQYPQGGLAGQGGNKGTAPYGNQNYRR</sequence>
<dbReference type="InterPro" id="IPR012851">
    <property type="entry name" value="Spore_coat_CotF-like"/>
</dbReference>
<dbReference type="EMBL" id="JAFBFI010000001">
    <property type="protein sequence ID" value="MBM7691003.1"/>
    <property type="molecule type" value="Genomic_DNA"/>
</dbReference>
<comment type="similarity">
    <text evidence="3">Belongs to the CotF family.</text>
</comment>
<evidence type="ECO:0000256" key="4">
    <source>
        <dbReference type="SAM" id="MobiDB-lite"/>
    </source>
</evidence>
<dbReference type="InterPro" id="IPR012347">
    <property type="entry name" value="Ferritin-like"/>
</dbReference>
<gene>
    <name evidence="5" type="ORF">JOC77_000406</name>
</gene>
<accession>A0ABS2QCY4</accession>
<organism evidence="5 6">
    <name type="scientific">Peribacillus deserti</name>
    <dbReference type="NCBI Taxonomy" id="673318"/>
    <lineage>
        <taxon>Bacteria</taxon>
        <taxon>Bacillati</taxon>
        <taxon>Bacillota</taxon>
        <taxon>Bacilli</taxon>
        <taxon>Bacillales</taxon>
        <taxon>Bacillaceae</taxon>
        <taxon>Peribacillus</taxon>
    </lineage>
</organism>
<dbReference type="Gene3D" id="1.20.1260.10">
    <property type="match status" value="1"/>
</dbReference>
<comment type="caution">
    <text evidence="5">The sequence shown here is derived from an EMBL/GenBank/DDBJ whole genome shotgun (WGS) entry which is preliminary data.</text>
</comment>
<name>A0ABS2QCY4_9BACI</name>
<dbReference type="Proteomes" id="UP000823486">
    <property type="component" value="Unassembled WGS sequence"/>
</dbReference>
<evidence type="ECO:0000256" key="3">
    <source>
        <dbReference type="ARBA" id="ARBA00024344"/>
    </source>
</evidence>
<keyword evidence="6" id="KW-1185">Reference proteome</keyword>
<evidence type="ECO:0000313" key="6">
    <source>
        <dbReference type="Proteomes" id="UP000823486"/>
    </source>
</evidence>
<evidence type="ECO:0000256" key="1">
    <source>
        <dbReference type="ARBA" id="ARBA00022969"/>
    </source>
</evidence>
<feature type="region of interest" description="Disordered" evidence="4">
    <location>
        <begin position="228"/>
        <end position="266"/>
    </location>
</feature>
<comment type="subcellular location">
    <subcellularLocation>
        <location evidence="2">Spore coat</location>
    </subcellularLocation>
</comment>
<protein>
    <submittedName>
        <fullName evidence="5">Spore coat protein CotF</fullName>
    </submittedName>
</protein>
<proteinExistence type="inferred from homology"/>
<evidence type="ECO:0000256" key="2">
    <source>
        <dbReference type="ARBA" id="ARBA00024325"/>
    </source>
</evidence>
<keyword evidence="5" id="KW-0946">Virion</keyword>
<keyword evidence="1" id="KW-0749">Sporulation</keyword>
<evidence type="ECO:0000313" key="5">
    <source>
        <dbReference type="EMBL" id="MBM7691003.1"/>
    </source>
</evidence>
<reference evidence="5 6" key="1">
    <citation type="submission" date="2021-01" db="EMBL/GenBank/DDBJ databases">
        <title>Genomic Encyclopedia of Type Strains, Phase IV (KMG-IV): sequencing the most valuable type-strain genomes for metagenomic binning, comparative biology and taxonomic classification.</title>
        <authorList>
            <person name="Goeker M."/>
        </authorList>
    </citation>
    <scope>NUCLEOTIDE SEQUENCE [LARGE SCALE GENOMIC DNA]</scope>
    <source>
        <strain evidence="5 6">DSM 105482</strain>
    </source>
</reference>
<dbReference type="RefSeq" id="WP_204537827.1">
    <property type="nucleotide sequence ID" value="NZ_JAFBFI010000001.1"/>
</dbReference>
<dbReference type="Pfam" id="PF07875">
    <property type="entry name" value="Coat_F"/>
    <property type="match status" value="1"/>
</dbReference>